<comment type="caution">
    <text evidence="2">The sequence shown here is derived from an EMBL/GenBank/DDBJ whole genome shotgun (WGS) entry which is preliminary data.</text>
</comment>
<evidence type="ECO:0000256" key="1">
    <source>
        <dbReference type="PIRSR" id="PIRSR605502-1"/>
    </source>
</evidence>
<evidence type="ECO:0000313" key="3">
    <source>
        <dbReference type="Proteomes" id="UP000004563"/>
    </source>
</evidence>
<organism evidence="2 3">
    <name type="scientific">Phocaeicola vulgatus PC510</name>
    <dbReference type="NCBI Taxonomy" id="702446"/>
    <lineage>
        <taxon>Bacteria</taxon>
        <taxon>Pseudomonadati</taxon>
        <taxon>Bacteroidota</taxon>
        <taxon>Bacteroidia</taxon>
        <taxon>Bacteroidales</taxon>
        <taxon>Bacteroidaceae</taxon>
        <taxon>Phocaeicola</taxon>
    </lineage>
</organism>
<keyword evidence="1" id="KW-0460">Magnesium</keyword>
<proteinExistence type="predicted"/>
<dbReference type="InterPro" id="IPR036705">
    <property type="entry name" value="Ribosyl_crysJ1_sf"/>
</dbReference>
<name>D4V4F0_PHOVU</name>
<dbReference type="EMBL" id="ADKO01000011">
    <property type="protein sequence ID" value="EFG19265.1"/>
    <property type="molecule type" value="Genomic_DNA"/>
</dbReference>
<protein>
    <submittedName>
        <fullName evidence="2">Conserved domain protein</fullName>
    </submittedName>
</protein>
<reference evidence="2 3" key="1">
    <citation type="journal article" date="2011" name="J. Bacteriol.">
        <title>Draft genome sequence of Bacteroides vulgatus PC510, a strain isolated from human feces.</title>
        <authorList>
            <person name="Cuiv P.O."/>
            <person name="Klaassens E.S."/>
            <person name="Durkin A.S."/>
            <person name="Harkins D.M."/>
            <person name="Foster L."/>
            <person name="McCorrison J."/>
            <person name="Torralba M."/>
            <person name="Nelson K.E."/>
            <person name="Morrison M."/>
        </authorList>
    </citation>
    <scope>NUCLEOTIDE SEQUENCE [LARGE SCALE GENOMIC DNA]</scope>
    <source>
        <strain evidence="2 3">PC510</strain>
    </source>
</reference>
<dbReference type="GO" id="GO:0046872">
    <property type="term" value="F:metal ion binding"/>
    <property type="evidence" value="ECO:0007669"/>
    <property type="project" value="UniProtKB-KW"/>
</dbReference>
<accession>D4V4F0</accession>
<gene>
    <name evidence="2" type="ORF">CUU_4010</name>
</gene>
<dbReference type="SUPFAM" id="SSF101478">
    <property type="entry name" value="ADP-ribosylglycohydrolase"/>
    <property type="match status" value="1"/>
</dbReference>
<keyword evidence="1" id="KW-0479">Metal-binding</keyword>
<dbReference type="Gene3D" id="1.10.4080.10">
    <property type="entry name" value="ADP-ribosylation/Crystallin J1"/>
    <property type="match status" value="1"/>
</dbReference>
<evidence type="ECO:0000313" key="2">
    <source>
        <dbReference type="EMBL" id="EFG19265.1"/>
    </source>
</evidence>
<dbReference type="InterPro" id="IPR005502">
    <property type="entry name" value="Ribosyl_crysJ1"/>
</dbReference>
<feature type="binding site" evidence="1">
    <location>
        <position position="21"/>
    </location>
    <ligand>
        <name>Mg(2+)</name>
        <dbReference type="ChEBI" id="CHEBI:18420"/>
        <label>1</label>
    </ligand>
</feature>
<sequence>MAGNSYKECVFSAINSGKSSDAVGALTGLLAGIYYGLELKNGVKGFETMESYIDSFIQYLNHPTL</sequence>
<dbReference type="Proteomes" id="UP000004563">
    <property type="component" value="Unassembled WGS sequence"/>
</dbReference>
<dbReference type="Pfam" id="PF03747">
    <property type="entry name" value="ADP_ribosyl_GH"/>
    <property type="match status" value="1"/>
</dbReference>
<comment type="cofactor">
    <cofactor evidence="1">
        <name>Mg(2+)</name>
        <dbReference type="ChEBI" id="CHEBI:18420"/>
    </cofactor>
    <text evidence="1">Binds 2 magnesium ions per subunit.</text>
</comment>
<dbReference type="AlphaFoldDB" id="D4V4F0"/>